<dbReference type="Gene3D" id="3.10.450.10">
    <property type="match status" value="1"/>
</dbReference>
<dbReference type="Proteomes" id="UP001396334">
    <property type="component" value="Unassembled WGS sequence"/>
</dbReference>
<evidence type="ECO:0000259" key="8">
    <source>
        <dbReference type="PROSITE" id="PS50888"/>
    </source>
</evidence>
<evidence type="ECO:0000313" key="10">
    <source>
        <dbReference type="Proteomes" id="UP001396334"/>
    </source>
</evidence>
<keyword evidence="4" id="KW-0805">Transcription regulation</keyword>
<comment type="subcellular location">
    <subcellularLocation>
        <location evidence="1">Nucleus</location>
    </subcellularLocation>
</comment>
<name>A0ABR2R9V4_9ROSI</name>
<dbReference type="InterPro" id="IPR036638">
    <property type="entry name" value="HLH_DNA-bd_sf"/>
</dbReference>
<keyword evidence="3" id="KW-0789">Thiol protease inhibitor</keyword>
<dbReference type="CDD" id="cd00042">
    <property type="entry name" value="CY"/>
    <property type="match status" value="1"/>
</dbReference>
<dbReference type="Pfam" id="PF00010">
    <property type="entry name" value="HLH"/>
    <property type="match status" value="1"/>
</dbReference>
<dbReference type="SUPFAM" id="SSF54403">
    <property type="entry name" value="Cystatin/monellin"/>
    <property type="match status" value="1"/>
</dbReference>
<evidence type="ECO:0000313" key="9">
    <source>
        <dbReference type="EMBL" id="KAK9009704.1"/>
    </source>
</evidence>
<feature type="region of interest" description="Disordered" evidence="7">
    <location>
        <begin position="239"/>
        <end position="279"/>
    </location>
</feature>
<evidence type="ECO:0000256" key="1">
    <source>
        <dbReference type="ARBA" id="ARBA00004123"/>
    </source>
</evidence>
<sequence>MAEGLRTAEQQRNSRTFGIEMRTNELNSAAEKVGNCFLSPNWNNSMDQSNPFESSLSSMASSPSASNAETVLPGYGDNVLIRKLIGRLENICDSTYISSQSLIKPSNNTPLNSIPKLNLPLMDSQIIENLNLPFSSDPGFVQRAARFSSFGGLNSSLGSQVKFPDSLDESFVSGKIQDSANARKRKSIHRRKAKETPSMAAAADAKVMLQFSSANYLDFCLSCQILIAPEFQIVAESNAKRSKQDGADEEHNGDGETENDGNRKQNKENSKVAEAPKDYVHVRARRGQATDSHSLAERVRREKISQRMKFLQDLVPGCNKVTGKAVMLDEIINYVQSLQRQVEFLSMKLATVNPGMNMNMEALLSKDMFGSHGSIPHTLCSNDSSAPPFSFGYQHQQGLSVHNAATGNTETRFSLNPLIPTLQKDRGPVDRLINANHQVGSFWEEDDLHSIVQMGLGQNQSQNHQAEGQVTDAMADKGVQELGRFAVEENNKGQQQKVEFSKVVQAAKKVDSGTKYFLRIDGSENGEKKSFNAEILVKPSKEKEMLSFSAAKL</sequence>
<dbReference type="PANTHER" id="PTHR12565:SF450">
    <property type="entry name" value="TRANSCRIPTION FACTOR BHLH63-LIKE"/>
    <property type="match status" value="1"/>
</dbReference>
<feature type="domain" description="BHLH" evidence="8">
    <location>
        <begin position="288"/>
        <end position="338"/>
    </location>
</feature>
<dbReference type="InterPro" id="IPR011598">
    <property type="entry name" value="bHLH_dom"/>
</dbReference>
<gene>
    <name evidence="9" type="ORF">V6N11_036232</name>
</gene>
<protein>
    <recommendedName>
        <fullName evidence="8">BHLH domain-containing protein</fullName>
    </recommendedName>
</protein>
<dbReference type="SUPFAM" id="SSF47459">
    <property type="entry name" value="HLH, helix-loop-helix DNA-binding domain"/>
    <property type="match status" value="1"/>
</dbReference>
<evidence type="ECO:0000256" key="7">
    <source>
        <dbReference type="SAM" id="MobiDB-lite"/>
    </source>
</evidence>
<dbReference type="SMART" id="SM00353">
    <property type="entry name" value="HLH"/>
    <property type="match status" value="1"/>
</dbReference>
<evidence type="ECO:0000256" key="6">
    <source>
        <dbReference type="ARBA" id="ARBA00023242"/>
    </source>
</evidence>
<feature type="region of interest" description="Disordered" evidence="7">
    <location>
        <begin position="178"/>
        <end position="199"/>
    </location>
</feature>
<keyword evidence="6" id="KW-0539">Nucleus</keyword>
<dbReference type="CDD" id="cd18919">
    <property type="entry name" value="bHLH_AtBPE_like"/>
    <property type="match status" value="1"/>
</dbReference>
<dbReference type="InterPro" id="IPR000010">
    <property type="entry name" value="Cystatin_dom"/>
</dbReference>
<proteinExistence type="predicted"/>
<dbReference type="InterPro" id="IPR046350">
    <property type="entry name" value="Cystatin_sf"/>
</dbReference>
<keyword evidence="5" id="KW-0804">Transcription</keyword>
<keyword evidence="10" id="KW-1185">Reference proteome</keyword>
<comment type="caution">
    <text evidence="9">The sequence shown here is derived from an EMBL/GenBank/DDBJ whole genome shotgun (WGS) entry which is preliminary data.</text>
</comment>
<dbReference type="InterPro" id="IPR024097">
    <property type="entry name" value="bHLH_ZIP_TF"/>
</dbReference>
<dbReference type="EMBL" id="JBBPBN010000024">
    <property type="protein sequence ID" value="KAK9009704.1"/>
    <property type="molecule type" value="Genomic_DNA"/>
</dbReference>
<evidence type="ECO:0000256" key="3">
    <source>
        <dbReference type="ARBA" id="ARBA00022704"/>
    </source>
</evidence>
<dbReference type="PANTHER" id="PTHR12565">
    <property type="entry name" value="STEROL REGULATORY ELEMENT-BINDING PROTEIN"/>
    <property type="match status" value="1"/>
</dbReference>
<dbReference type="Gene3D" id="4.10.280.10">
    <property type="entry name" value="Helix-loop-helix DNA-binding domain"/>
    <property type="match status" value="1"/>
</dbReference>
<evidence type="ECO:0000256" key="2">
    <source>
        <dbReference type="ARBA" id="ARBA00022690"/>
    </source>
</evidence>
<accession>A0ABR2R9V4</accession>
<organism evidence="9 10">
    <name type="scientific">Hibiscus sabdariffa</name>
    <name type="common">roselle</name>
    <dbReference type="NCBI Taxonomy" id="183260"/>
    <lineage>
        <taxon>Eukaryota</taxon>
        <taxon>Viridiplantae</taxon>
        <taxon>Streptophyta</taxon>
        <taxon>Embryophyta</taxon>
        <taxon>Tracheophyta</taxon>
        <taxon>Spermatophyta</taxon>
        <taxon>Magnoliopsida</taxon>
        <taxon>eudicotyledons</taxon>
        <taxon>Gunneridae</taxon>
        <taxon>Pentapetalae</taxon>
        <taxon>rosids</taxon>
        <taxon>malvids</taxon>
        <taxon>Malvales</taxon>
        <taxon>Malvaceae</taxon>
        <taxon>Malvoideae</taxon>
        <taxon>Hibiscus</taxon>
    </lineage>
</organism>
<keyword evidence="2" id="KW-0646">Protease inhibitor</keyword>
<dbReference type="Pfam" id="PF16845">
    <property type="entry name" value="SQAPI"/>
    <property type="match status" value="1"/>
</dbReference>
<evidence type="ECO:0000256" key="4">
    <source>
        <dbReference type="ARBA" id="ARBA00023015"/>
    </source>
</evidence>
<evidence type="ECO:0000256" key="5">
    <source>
        <dbReference type="ARBA" id="ARBA00023163"/>
    </source>
</evidence>
<dbReference type="SMART" id="SM00043">
    <property type="entry name" value="CY"/>
    <property type="match status" value="1"/>
</dbReference>
<dbReference type="PROSITE" id="PS50888">
    <property type="entry name" value="BHLH"/>
    <property type="match status" value="1"/>
</dbReference>
<feature type="compositionally biased region" description="Basic residues" evidence="7">
    <location>
        <begin position="182"/>
        <end position="193"/>
    </location>
</feature>
<reference evidence="9 10" key="1">
    <citation type="journal article" date="2024" name="G3 (Bethesda)">
        <title>Genome assembly of Hibiscus sabdariffa L. provides insights into metabolisms of medicinal natural products.</title>
        <authorList>
            <person name="Kim T."/>
        </authorList>
    </citation>
    <scope>NUCLEOTIDE SEQUENCE [LARGE SCALE GENOMIC DNA]</scope>
    <source>
        <strain evidence="9">TK-2024</strain>
        <tissue evidence="9">Old leaves</tissue>
    </source>
</reference>